<evidence type="ECO:0000256" key="5">
    <source>
        <dbReference type="ARBA" id="ARBA00022692"/>
    </source>
</evidence>
<evidence type="ECO:0000256" key="6">
    <source>
        <dbReference type="ARBA" id="ARBA00022989"/>
    </source>
</evidence>
<keyword evidence="5 11" id="KW-0812">Transmembrane</keyword>
<dbReference type="GO" id="GO:0019236">
    <property type="term" value="P:response to pheromone"/>
    <property type="evidence" value="ECO:0007669"/>
    <property type="project" value="UniProtKB-KW"/>
</dbReference>
<dbReference type="Pfam" id="PF03402">
    <property type="entry name" value="V1R"/>
    <property type="match status" value="1"/>
</dbReference>
<accession>A0A452VKB4</accession>
<reference evidence="12" key="1">
    <citation type="submission" date="2019-03" db="UniProtKB">
        <authorList>
            <consortium name="Ensembl"/>
        </authorList>
    </citation>
    <scope>IDENTIFICATION</scope>
</reference>
<dbReference type="GeneTree" id="ENSGT00960000186612"/>
<dbReference type="InterPro" id="IPR004072">
    <property type="entry name" value="Vmron_rcpt_1"/>
</dbReference>
<keyword evidence="6 11" id="KW-1133">Transmembrane helix</keyword>
<comment type="caution">
    <text evidence="11">Lacks conserved residue(s) required for the propagation of feature annotation.</text>
</comment>
<evidence type="ECO:0000256" key="7">
    <source>
        <dbReference type="ARBA" id="ARBA00023040"/>
    </source>
</evidence>
<evidence type="ECO:0000256" key="11">
    <source>
        <dbReference type="RuleBase" id="RU364061"/>
    </source>
</evidence>
<keyword evidence="9 11" id="KW-0675">Receptor</keyword>
<evidence type="ECO:0000256" key="10">
    <source>
        <dbReference type="ARBA" id="ARBA00023224"/>
    </source>
</evidence>
<dbReference type="GO" id="GO:0005886">
    <property type="term" value="C:plasma membrane"/>
    <property type="evidence" value="ECO:0007669"/>
    <property type="project" value="UniProtKB-SubCell"/>
</dbReference>
<comment type="subcellular location">
    <subcellularLocation>
        <location evidence="1 11">Cell membrane</location>
        <topology evidence="1 11">Multi-pass membrane protein</topology>
    </subcellularLocation>
</comment>
<sequence>MCLQSNALRITGEEALKTILLFQMGIGALASVTLFFRNFSPVLHGRKQRPPHRILTHMAVASLLVFLSAGIPYKMAAFVLRKPLSSLGCEFVNYIQRAARSTLCAPPAA</sequence>
<dbReference type="Ensembl" id="ENSUMAT00000040416.1">
    <property type="protein sequence ID" value="ENSUMAP00000034152.1"/>
    <property type="gene ID" value="ENSUMAG00000024576.1"/>
</dbReference>
<feature type="transmembrane region" description="Helical" evidence="11">
    <location>
        <begin position="54"/>
        <end position="73"/>
    </location>
</feature>
<evidence type="ECO:0000313" key="12">
    <source>
        <dbReference type="Ensembl" id="ENSUMAP00000034152"/>
    </source>
</evidence>
<keyword evidence="8 11" id="KW-0472">Membrane</keyword>
<keyword evidence="7 11" id="KW-0297">G-protein coupled receptor</keyword>
<feature type="transmembrane region" description="Helical" evidence="11">
    <location>
        <begin position="20"/>
        <end position="39"/>
    </location>
</feature>
<protein>
    <recommendedName>
        <fullName evidence="11">Vomeronasal type-1 receptor</fullName>
    </recommendedName>
</protein>
<name>A0A452VKB4_URSMA</name>
<organism evidence="12">
    <name type="scientific">Ursus maritimus</name>
    <name type="common">Polar bear</name>
    <name type="synonym">Thalarctos maritimus</name>
    <dbReference type="NCBI Taxonomy" id="29073"/>
    <lineage>
        <taxon>Eukaryota</taxon>
        <taxon>Metazoa</taxon>
        <taxon>Chordata</taxon>
        <taxon>Craniata</taxon>
        <taxon>Vertebrata</taxon>
        <taxon>Euteleostomi</taxon>
        <taxon>Mammalia</taxon>
        <taxon>Eutheria</taxon>
        <taxon>Laurasiatheria</taxon>
        <taxon>Carnivora</taxon>
        <taxon>Caniformia</taxon>
        <taxon>Ursidae</taxon>
        <taxon>Ursus</taxon>
    </lineage>
</organism>
<evidence type="ECO:0000256" key="2">
    <source>
        <dbReference type="ARBA" id="ARBA00010663"/>
    </source>
</evidence>
<dbReference type="OMA" id="HMAMANV"/>
<keyword evidence="4 11" id="KW-0589">Pheromone response</keyword>
<evidence type="ECO:0000256" key="8">
    <source>
        <dbReference type="ARBA" id="ARBA00023136"/>
    </source>
</evidence>
<dbReference type="GO" id="GO:0016503">
    <property type="term" value="F:pheromone receptor activity"/>
    <property type="evidence" value="ECO:0007669"/>
    <property type="project" value="InterPro"/>
</dbReference>
<evidence type="ECO:0000256" key="9">
    <source>
        <dbReference type="ARBA" id="ARBA00023170"/>
    </source>
</evidence>
<keyword evidence="3 11" id="KW-1003">Cell membrane</keyword>
<keyword evidence="10 11" id="KW-0807">Transducer</keyword>
<evidence type="ECO:0000256" key="3">
    <source>
        <dbReference type="ARBA" id="ARBA00022475"/>
    </source>
</evidence>
<dbReference type="AlphaFoldDB" id="A0A452VKB4"/>
<evidence type="ECO:0000256" key="4">
    <source>
        <dbReference type="ARBA" id="ARBA00022507"/>
    </source>
</evidence>
<comment type="similarity">
    <text evidence="2 11">Belongs to the G-protein coupled receptor 1 family.</text>
</comment>
<proteinExistence type="inferred from homology"/>
<dbReference type="PANTHER" id="PTHR24062">
    <property type="entry name" value="VOMERONASAL TYPE-1 RECEPTOR"/>
    <property type="match status" value="1"/>
</dbReference>
<evidence type="ECO:0000256" key="1">
    <source>
        <dbReference type="ARBA" id="ARBA00004651"/>
    </source>
</evidence>